<name>A0A0B2BZZ0_9SPHN</name>
<dbReference type="InterPro" id="IPR003661">
    <property type="entry name" value="HisK_dim/P_dom"/>
</dbReference>
<dbReference type="InterPro" id="IPR036097">
    <property type="entry name" value="HisK_dim/P_sf"/>
</dbReference>
<dbReference type="AlphaFoldDB" id="A0A0B2BZZ0"/>
<evidence type="ECO:0000256" key="2">
    <source>
        <dbReference type="ARBA" id="ARBA00004651"/>
    </source>
</evidence>
<keyword evidence="4" id="KW-1003">Cell membrane</keyword>
<evidence type="ECO:0000256" key="10">
    <source>
        <dbReference type="SAM" id="Phobius"/>
    </source>
</evidence>
<feature type="domain" description="Histidine kinase" evidence="11">
    <location>
        <begin position="222"/>
        <end position="433"/>
    </location>
</feature>
<dbReference type="InterPro" id="IPR050980">
    <property type="entry name" value="2C_sensor_his_kinase"/>
</dbReference>
<evidence type="ECO:0000313" key="12">
    <source>
        <dbReference type="EMBL" id="KHL25251.1"/>
    </source>
</evidence>
<evidence type="ECO:0000256" key="5">
    <source>
        <dbReference type="ARBA" id="ARBA00022553"/>
    </source>
</evidence>
<feature type="transmembrane region" description="Helical" evidence="10">
    <location>
        <begin position="132"/>
        <end position="150"/>
    </location>
</feature>
<evidence type="ECO:0000256" key="1">
    <source>
        <dbReference type="ARBA" id="ARBA00000085"/>
    </source>
</evidence>
<dbReference type="Pfam" id="PF25323">
    <property type="entry name" value="6TM_PilS"/>
    <property type="match status" value="1"/>
</dbReference>
<dbReference type="PROSITE" id="PS50109">
    <property type="entry name" value="HIS_KIN"/>
    <property type="match status" value="1"/>
</dbReference>
<comment type="caution">
    <text evidence="12">The sequence shown here is derived from an EMBL/GenBank/DDBJ whole genome shotgun (WGS) entry which is preliminary data.</text>
</comment>
<keyword evidence="10" id="KW-0812">Transmembrane</keyword>
<dbReference type="InterPro" id="IPR036890">
    <property type="entry name" value="HATPase_C_sf"/>
</dbReference>
<keyword evidence="7" id="KW-0547">Nucleotide-binding</keyword>
<gene>
    <name evidence="12" type="ORF">PK98_00345</name>
</gene>
<evidence type="ECO:0000256" key="4">
    <source>
        <dbReference type="ARBA" id="ARBA00022475"/>
    </source>
</evidence>
<feature type="transmembrane region" description="Helical" evidence="10">
    <location>
        <begin position="166"/>
        <end position="186"/>
    </location>
</feature>
<comment type="catalytic activity">
    <reaction evidence="1">
        <text>ATP + protein L-histidine = ADP + protein N-phospho-L-histidine.</text>
        <dbReference type="EC" id="2.7.13.3"/>
    </reaction>
</comment>
<dbReference type="GO" id="GO:0000155">
    <property type="term" value="F:phosphorelay sensor kinase activity"/>
    <property type="evidence" value="ECO:0007669"/>
    <property type="project" value="InterPro"/>
</dbReference>
<dbReference type="EMBL" id="JTDN01000001">
    <property type="protein sequence ID" value="KHL25251.1"/>
    <property type="molecule type" value="Genomic_DNA"/>
</dbReference>
<dbReference type="SUPFAM" id="SSF47384">
    <property type="entry name" value="Homodimeric domain of signal transducing histidine kinase"/>
    <property type="match status" value="1"/>
</dbReference>
<evidence type="ECO:0000256" key="7">
    <source>
        <dbReference type="ARBA" id="ARBA00022741"/>
    </source>
</evidence>
<dbReference type="InterPro" id="IPR005467">
    <property type="entry name" value="His_kinase_dom"/>
</dbReference>
<reference evidence="12 13" key="1">
    <citation type="submission" date="2014-11" db="EMBL/GenBank/DDBJ databases">
        <title>Draft genome sequence of Kirrobacter mercurialis.</title>
        <authorList>
            <person name="Coil D.A."/>
            <person name="Eisen J.A."/>
        </authorList>
    </citation>
    <scope>NUCLEOTIDE SEQUENCE [LARGE SCALE GENOMIC DNA]</scope>
    <source>
        <strain evidence="12 13">Coronado</strain>
    </source>
</reference>
<evidence type="ECO:0000256" key="3">
    <source>
        <dbReference type="ARBA" id="ARBA00012438"/>
    </source>
</evidence>
<feature type="transmembrane region" description="Helical" evidence="10">
    <location>
        <begin position="108"/>
        <end position="127"/>
    </location>
</feature>
<keyword evidence="8 12" id="KW-0418">Kinase</keyword>
<dbReference type="GO" id="GO:0005886">
    <property type="term" value="C:plasma membrane"/>
    <property type="evidence" value="ECO:0007669"/>
    <property type="project" value="UniProtKB-SubCell"/>
</dbReference>
<dbReference type="SUPFAM" id="SSF55874">
    <property type="entry name" value="ATPase domain of HSP90 chaperone/DNA topoisomerase II/histidine kinase"/>
    <property type="match status" value="1"/>
</dbReference>
<dbReference type="RefSeq" id="WP_039093505.1">
    <property type="nucleotide sequence ID" value="NZ_JTDN01000001.1"/>
</dbReference>
<keyword evidence="13" id="KW-1185">Reference proteome</keyword>
<dbReference type="SMART" id="SM00387">
    <property type="entry name" value="HATPase_c"/>
    <property type="match status" value="1"/>
</dbReference>
<keyword evidence="6" id="KW-0808">Transferase</keyword>
<dbReference type="STRING" id="1572751.PK98_00345"/>
<dbReference type="InterPro" id="IPR004358">
    <property type="entry name" value="Sig_transdc_His_kin-like_C"/>
</dbReference>
<evidence type="ECO:0000313" key="13">
    <source>
        <dbReference type="Proteomes" id="UP000030988"/>
    </source>
</evidence>
<dbReference type="InterPro" id="IPR003594">
    <property type="entry name" value="HATPase_dom"/>
</dbReference>
<dbReference type="SMART" id="SM00388">
    <property type="entry name" value="HisKA"/>
    <property type="match status" value="1"/>
</dbReference>
<dbReference type="EC" id="2.7.13.3" evidence="3"/>
<dbReference type="PANTHER" id="PTHR44936:SF10">
    <property type="entry name" value="SENSOR PROTEIN RSTB"/>
    <property type="match status" value="1"/>
</dbReference>
<sequence length="445" mass="47383">MAVTTLQADLLPADAPADAGRRNLLLLIQLRWFAVGGQLITIEVVRSVLGIALPLVPLLAAVLLLVAVNLLSLPLLRRRRDVTNRELTLALLLDVAVLAWQLHFTGGIANPFAPLFLLQVVLGAILLSQRAAWAVAVATLATLLAQSLWTKPLPLPAPYAADPLQLYLRGSFVCFALIAVLLLVFVTRTARNLTERDAALAQVRQRAAEDDHIVRMGLLASGAAHELGTPLASLAVLIGDWRRLPQLAAEEDLQEDLADMEAAVQRCKAIVSSILMAAGEARGTVTEFTSVRAFLQAIVAEWRSNATGRMPAELAFADHFGQPDVPIIADPALRQVIGNAIDNAVEVSPDWVGLTALRARGQLVLEVSDRGPGFDPAMLQSFGRPYHSTKGRAGGGVGLFLLVNVLRKMGGAASARNNPEGGATVRMEIPLVALAPTGHDLSVDG</sequence>
<organism evidence="12 13">
    <name type="scientific">Croceibacterium mercuriale</name>
    <dbReference type="NCBI Taxonomy" id="1572751"/>
    <lineage>
        <taxon>Bacteria</taxon>
        <taxon>Pseudomonadati</taxon>
        <taxon>Pseudomonadota</taxon>
        <taxon>Alphaproteobacteria</taxon>
        <taxon>Sphingomonadales</taxon>
        <taxon>Erythrobacteraceae</taxon>
        <taxon>Croceibacterium</taxon>
    </lineage>
</organism>
<dbReference type="CDD" id="cd00082">
    <property type="entry name" value="HisKA"/>
    <property type="match status" value="1"/>
</dbReference>
<evidence type="ECO:0000259" key="11">
    <source>
        <dbReference type="PROSITE" id="PS50109"/>
    </source>
</evidence>
<dbReference type="OrthoDB" id="9785252at2"/>
<dbReference type="GO" id="GO:0005524">
    <property type="term" value="F:ATP binding"/>
    <property type="evidence" value="ECO:0007669"/>
    <property type="project" value="UniProtKB-KW"/>
</dbReference>
<keyword evidence="10" id="KW-0472">Membrane</keyword>
<keyword evidence="5" id="KW-0597">Phosphoprotein</keyword>
<protein>
    <recommendedName>
        <fullName evidence="3">histidine kinase</fullName>
        <ecNumber evidence="3">2.7.13.3</ecNumber>
    </recommendedName>
</protein>
<keyword evidence="9" id="KW-0067">ATP-binding</keyword>
<dbReference type="Gene3D" id="1.10.287.130">
    <property type="match status" value="1"/>
</dbReference>
<dbReference type="Pfam" id="PF02518">
    <property type="entry name" value="HATPase_c"/>
    <property type="match status" value="1"/>
</dbReference>
<comment type="subcellular location">
    <subcellularLocation>
        <location evidence="2">Cell membrane</location>
        <topology evidence="2">Multi-pass membrane protein</topology>
    </subcellularLocation>
</comment>
<proteinExistence type="predicted"/>
<dbReference type="Proteomes" id="UP000030988">
    <property type="component" value="Unassembled WGS sequence"/>
</dbReference>
<accession>A0A0B2BZZ0</accession>
<evidence type="ECO:0000256" key="8">
    <source>
        <dbReference type="ARBA" id="ARBA00022777"/>
    </source>
</evidence>
<evidence type="ECO:0000256" key="9">
    <source>
        <dbReference type="ARBA" id="ARBA00022840"/>
    </source>
</evidence>
<feature type="transmembrane region" description="Helical" evidence="10">
    <location>
        <begin position="55"/>
        <end position="75"/>
    </location>
</feature>
<dbReference type="Gene3D" id="3.30.565.10">
    <property type="entry name" value="Histidine kinase-like ATPase, C-terminal domain"/>
    <property type="match status" value="1"/>
</dbReference>
<dbReference type="PRINTS" id="PR00344">
    <property type="entry name" value="BCTRLSENSOR"/>
</dbReference>
<dbReference type="PANTHER" id="PTHR44936">
    <property type="entry name" value="SENSOR PROTEIN CREC"/>
    <property type="match status" value="1"/>
</dbReference>
<keyword evidence="10" id="KW-1133">Transmembrane helix</keyword>
<evidence type="ECO:0000256" key="6">
    <source>
        <dbReference type="ARBA" id="ARBA00022679"/>
    </source>
</evidence>